<dbReference type="CDD" id="cd00841">
    <property type="entry name" value="MPP_YfcE"/>
    <property type="match status" value="1"/>
</dbReference>
<evidence type="ECO:0000256" key="1">
    <source>
        <dbReference type="ARBA" id="ARBA00008950"/>
    </source>
</evidence>
<gene>
    <name evidence="4" type="ORF">ACFSCX_05350</name>
</gene>
<accession>A0ABW4LNA0</accession>
<dbReference type="InterPro" id="IPR029052">
    <property type="entry name" value="Metallo-depent_PP-like"/>
</dbReference>
<comment type="cofactor">
    <cofactor evidence="2">
        <name>a divalent metal cation</name>
        <dbReference type="ChEBI" id="CHEBI:60240"/>
    </cofactor>
</comment>
<sequence length="168" mass="19040">MKVLLISDSHGLENELRQVAEAYTGKVDLMIHCGDSELPAVHEVLENFLVVKGNCDLENFPEDLLEEAGEFKLYATHGHLYNVKMSLANISYRADEVGANIVCFGHSHLAGSELIDGILMINPGSFRLPRGRKERTYCILELINRNVSVIFYDHEHEKIEQLCYTYTL</sequence>
<feature type="domain" description="Calcineurin-like phosphoesterase" evidence="3">
    <location>
        <begin position="1"/>
        <end position="142"/>
    </location>
</feature>
<evidence type="ECO:0000259" key="3">
    <source>
        <dbReference type="Pfam" id="PF12850"/>
    </source>
</evidence>
<keyword evidence="5" id="KW-1185">Reference proteome</keyword>
<dbReference type="InterPro" id="IPR041802">
    <property type="entry name" value="MPP_YfcE"/>
</dbReference>
<protein>
    <recommendedName>
        <fullName evidence="2">Phosphoesterase</fullName>
        <ecNumber evidence="2">3.1.4.-</ecNumber>
    </recommendedName>
</protein>
<comment type="caution">
    <text evidence="4">The sequence shown here is derived from an EMBL/GenBank/DDBJ whole genome shotgun (WGS) entry which is preliminary data.</text>
</comment>
<dbReference type="RefSeq" id="WP_377927123.1">
    <property type="nucleotide sequence ID" value="NZ_JBHUEM010000004.1"/>
</dbReference>
<dbReference type="InterPro" id="IPR024654">
    <property type="entry name" value="Calcineurin-like_PHP_lpxH"/>
</dbReference>
<dbReference type="NCBIfam" id="TIGR00040">
    <property type="entry name" value="yfcE"/>
    <property type="match status" value="1"/>
</dbReference>
<organism evidence="4 5">
    <name type="scientific">Bacillus salitolerans</name>
    <dbReference type="NCBI Taxonomy" id="1437434"/>
    <lineage>
        <taxon>Bacteria</taxon>
        <taxon>Bacillati</taxon>
        <taxon>Bacillota</taxon>
        <taxon>Bacilli</taxon>
        <taxon>Bacillales</taxon>
        <taxon>Bacillaceae</taxon>
        <taxon>Bacillus</taxon>
    </lineage>
</organism>
<keyword evidence="2" id="KW-0479">Metal-binding</keyword>
<name>A0ABW4LNA0_9BACI</name>
<proteinExistence type="inferred from homology"/>
<dbReference type="InterPro" id="IPR000979">
    <property type="entry name" value="Phosphodiesterase_MJ0936/Vps29"/>
</dbReference>
<dbReference type="Pfam" id="PF12850">
    <property type="entry name" value="Metallophos_2"/>
    <property type="match status" value="1"/>
</dbReference>
<dbReference type="SUPFAM" id="SSF56300">
    <property type="entry name" value="Metallo-dependent phosphatases"/>
    <property type="match status" value="1"/>
</dbReference>
<evidence type="ECO:0000256" key="2">
    <source>
        <dbReference type="RuleBase" id="RU362039"/>
    </source>
</evidence>
<reference evidence="5" key="1">
    <citation type="journal article" date="2019" name="Int. J. Syst. Evol. Microbiol.">
        <title>The Global Catalogue of Microorganisms (GCM) 10K type strain sequencing project: providing services to taxonomists for standard genome sequencing and annotation.</title>
        <authorList>
            <consortium name="The Broad Institute Genomics Platform"/>
            <consortium name="The Broad Institute Genome Sequencing Center for Infectious Disease"/>
            <person name="Wu L."/>
            <person name="Ma J."/>
        </authorList>
    </citation>
    <scope>NUCLEOTIDE SEQUENCE [LARGE SCALE GENOMIC DNA]</scope>
    <source>
        <strain evidence="5">CCUG 49339</strain>
    </source>
</reference>
<comment type="similarity">
    <text evidence="1 2">Belongs to the metallophosphoesterase superfamily. YfcE family.</text>
</comment>
<dbReference type="Proteomes" id="UP001597214">
    <property type="component" value="Unassembled WGS sequence"/>
</dbReference>
<dbReference type="Gene3D" id="3.60.21.10">
    <property type="match status" value="1"/>
</dbReference>
<evidence type="ECO:0000313" key="5">
    <source>
        <dbReference type="Proteomes" id="UP001597214"/>
    </source>
</evidence>
<dbReference type="PANTHER" id="PTHR11124">
    <property type="entry name" value="VACUOLAR SORTING PROTEIN VPS29"/>
    <property type="match status" value="1"/>
</dbReference>
<evidence type="ECO:0000313" key="4">
    <source>
        <dbReference type="EMBL" id="MFD1735987.1"/>
    </source>
</evidence>
<dbReference type="EC" id="3.1.4.-" evidence="2"/>
<dbReference type="EMBL" id="JBHUEM010000004">
    <property type="protein sequence ID" value="MFD1735987.1"/>
    <property type="molecule type" value="Genomic_DNA"/>
</dbReference>